<keyword evidence="4 8" id="KW-0653">Protein transport</keyword>
<reference key="2">
    <citation type="submission" date="2011-04" db="EMBL/GenBank/DDBJ databases">
        <title>Complete sequence of chromosome of Haliscomenobacter hydrossis DSM 1100.</title>
        <authorList>
            <consortium name="US DOE Joint Genome Institute (JGI-PGF)"/>
            <person name="Lucas S."/>
            <person name="Han J."/>
            <person name="Lapidus A."/>
            <person name="Bruce D."/>
            <person name="Goodwin L."/>
            <person name="Pitluck S."/>
            <person name="Peters L."/>
            <person name="Kyrpides N."/>
            <person name="Mavromatis K."/>
            <person name="Ivanova N."/>
            <person name="Ovchinnikova G."/>
            <person name="Pagani I."/>
            <person name="Daligault H."/>
            <person name="Detter J.C."/>
            <person name="Han C."/>
            <person name="Land M."/>
            <person name="Hauser L."/>
            <person name="Markowitz V."/>
            <person name="Cheng J.-F."/>
            <person name="Hugenholtz P."/>
            <person name="Woyke T."/>
            <person name="Wu D."/>
            <person name="Verbarg S."/>
            <person name="Frueling A."/>
            <person name="Brambilla E."/>
            <person name="Klenk H.-P."/>
            <person name="Eisen J.A."/>
        </authorList>
    </citation>
    <scope>NUCLEOTIDE SEQUENCE</scope>
    <source>
        <strain>DSM 1100</strain>
    </source>
</reference>
<accession>F4KUH1</accession>
<dbReference type="GO" id="GO:0065002">
    <property type="term" value="P:intracellular protein transmembrane transport"/>
    <property type="evidence" value="ECO:0007669"/>
    <property type="project" value="UniProtKB-UniRule"/>
</dbReference>
<evidence type="ECO:0000313" key="10">
    <source>
        <dbReference type="Proteomes" id="UP000008461"/>
    </source>
</evidence>
<dbReference type="GO" id="GO:0043952">
    <property type="term" value="P:protein transport by the Sec complex"/>
    <property type="evidence" value="ECO:0007669"/>
    <property type="project" value="UniProtKB-UniRule"/>
</dbReference>
<keyword evidence="7 8" id="KW-0472">Membrane</keyword>
<dbReference type="GO" id="GO:0005886">
    <property type="term" value="C:plasma membrane"/>
    <property type="evidence" value="ECO:0007669"/>
    <property type="project" value="UniProtKB-SubCell"/>
</dbReference>
<evidence type="ECO:0000256" key="2">
    <source>
        <dbReference type="ARBA" id="ARBA00022448"/>
    </source>
</evidence>
<keyword evidence="3 8" id="KW-0812">Transmembrane</keyword>
<keyword evidence="8" id="KW-1003">Cell membrane</keyword>
<dbReference type="GO" id="GO:0009306">
    <property type="term" value="P:protein secretion"/>
    <property type="evidence" value="ECO:0007669"/>
    <property type="project" value="UniProtKB-UniRule"/>
</dbReference>
<dbReference type="InterPro" id="IPR038379">
    <property type="entry name" value="SecE_sf"/>
</dbReference>
<dbReference type="HOGENOM" id="CLU_113663_6_1_10"/>
<evidence type="ECO:0000256" key="5">
    <source>
        <dbReference type="ARBA" id="ARBA00022989"/>
    </source>
</evidence>
<evidence type="ECO:0000256" key="6">
    <source>
        <dbReference type="ARBA" id="ARBA00023010"/>
    </source>
</evidence>
<reference evidence="9 10" key="1">
    <citation type="journal article" date="2011" name="Stand. Genomic Sci.">
        <title>Complete genome sequence of Haliscomenobacter hydrossis type strain (O).</title>
        <authorList>
            <consortium name="US DOE Joint Genome Institute (JGI-PGF)"/>
            <person name="Daligault H."/>
            <person name="Lapidus A."/>
            <person name="Zeytun A."/>
            <person name="Nolan M."/>
            <person name="Lucas S."/>
            <person name="Del Rio T.G."/>
            <person name="Tice H."/>
            <person name="Cheng J.F."/>
            <person name="Tapia R."/>
            <person name="Han C."/>
            <person name="Goodwin L."/>
            <person name="Pitluck S."/>
            <person name="Liolios K."/>
            <person name="Pagani I."/>
            <person name="Ivanova N."/>
            <person name="Huntemann M."/>
            <person name="Mavromatis K."/>
            <person name="Mikhailova N."/>
            <person name="Pati A."/>
            <person name="Chen A."/>
            <person name="Palaniappan K."/>
            <person name="Land M."/>
            <person name="Hauser L."/>
            <person name="Brambilla E.M."/>
            <person name="Rohde M."/>
            <person name="Verbarg S."/>
            <person name="Goker M."/>
            <person name="Bristow J."/>
            <person name="Eisen J.A."/>
            <person name="Markowitz V."/>
            <person name="Hugenholtz P."/>
            <person name="Kyrpides N.C."/>
            <person name="Klenk H.P."/>
            <person name="Woyke T."/>
        </authorList>
    </citation>
    <scope>NUCLEOTIDE SEQUENCE [LARGE SCALE GENOMIC DNA]</scope>
    <source>
        <strain evidence="10">ATCC 27775 / DSM 1100 / LMG 10767 / O</strain>
    </source>
</reference>
<comment type="function">
    <text evidence="8">Essential subunit of the Sec protein translocation channel SecYEG. Clamps together the 2 halves of SecY. May contact the channel plug during translocation.</text>
</comment>
<evidence type="ECO:0000256" key="8">
    <source>
        <dbReference type="HAMAP-Rule" id="MF_00422"/>
    </source>
</evidence>
<dbReference type="Pfam" id="PF00584">
    <property type="entry name" value="SecE"/>
    <property type="match status" value="1"/>
</dbReference>
<dbReference type="RefSeq" id="WP_013766945.1">
    <property type="nucleotide sequence ID" value="NC_015510.1"/>
</dbReference>
<evidence type="ECO:0000256" key="7">
    <source>
        <dbReference type="ARBA" id="ARBA00023136"/>
    </source>
</evidence>
<sequence>MEKIQLYLRESYQELVKNVSWPTWANLQGNAVAVVVAVLMLAAIVFLMDMVSKFALDLVYGI</sequence>
<dbReference type="NCBIfam" id="TIGR00964">
    <property type="entry name" value="secE_bact"/>
    <property type="match status" value="1"/>
</dbReference>
<dbReference type="GO" id="GO:0008320">
    <property type="term" value="F:protein transmembrane transporter activity"/>
    <property type="evidence" value="ECO:0007669"/>
    <property type="project" value="UniProtKB-UniRule"/>
</dbReference>
<feature type="transmembrane region" description="Helical" evidence="8">
    <location>
        <begin position="27"/>
        <end position="48"/>
    </location>
</feature>
<organism evidence="9 10">
    <name type="scientific">Haliscomenobacter hydrossis (strain ATCC 27775 / DSM 1100 / LMG 10767 / O)</name>
    <dbReference type="NCBI Taxonomy" id="760192"/>
    <lineage>
        <taxon>Bacteria</taxon>
        <taxon>Pseudomonadati</taxon>
        <taxon>Bacteroidota</taxon>
        <taxon>Saprospiria</taxon>
        <taxon>Saprospirales</taxon>
        <taxon>Haliscomenobacteraceae</taxon>
        <taxon>Haliscomenobacter</taxon>
    </lineage>
</organism>
<evidence type="ECO:0000313" key="9">
    <source>
        <dbReference type="EMBL" id="AEE52407.1"/>
    </source>
</evidence>
<proteinExistence type="inferred from homology"/>
<comment type="subunit">
    <text evidence="8">Component of the Sec protein translocase complex. Heterotrimer consisting of SecY, SecE and SecG subunits. The heterotrimers can form oligomers, although 1 heterotrimer is thought to be able to translocate proteins. Interacts with the ribosome. Interacts with SecDF, and other proteins may be involved. Interacts with SecA.</text>
</comment>
<name>F4KUH1_HALH1</name>
<dbReference type="Proteomes" id="UP000008461">
    <property type="component" value="Chromosome"/>
</dbReference>
<dbReference type="eggNOG" id="COG0690">
    <property type="taxonomic scope" value="Bacteria"/>
</dbReference>
<dbReference type="KEGG" id="hhy:Halhy_4568"/>
<dbReference type="OrthoDB" id="9810735at2"/>
<protein>
    <recommendedName>
        <fullName evidence="8">Protein translocase subunit SecE</fullName>
    </recommendedName>
</protein>
<dbReference type="EMBL" id="CP002691">
    <property type="protein sequence ID" value="AEE52407.1"/>
    <property type="molecule type" value="Genomic_DNA"/>
</dbReference>
<evidence type="ECO:0000256" key="3">
    <source>
        <dbReference type="ARBA" id="ARBA00022692"/>
    </source>
</evidence>
<dbReference type="InterPro" id="IPR001901">
    <property type="entry name" value="Translocase_SecE/Sec61-g"/>
</dbReference>
<dbReference type="InterPro" id="IPR005807">
    <property type="entry name" value="SecE_bac"/>
</dbReference>
<keyword evidence="10" id="KW-1185">Reference proteome</keyword>
<keyword evidence="2 8" id="KW-0813">Transport</keyword>
<gene>
    <name evidence="8" type="primary">secE</name>
    <name evidence="9" type="ordered locus">Halhy_4568</name>
</gene>
<dbReference type="HAMAP" id="MF_00422">
    <property type="entry name" value="SecE"/>
    <property type="match status" value="1"/>
</dbReference>
<dbReference type="AlphaFoldDB" id="F4KUH1"/>
<keyword evidence="6 8" id="KW-0811">Translocation</keyword>
<evidence type="ECO:0000256" key="1">
    <source>
        <dbReference type="ARBA" id="ARBA00004370"/>
    </source>
</evidence>
<dbReference type="Gene3D" id="1.20.5.1030">
    <property type="entry name" value="Preprotein translocase secy subunit"/>
    <property type="match status" value="1"/>
</dbReference>
<comment type="subcellular location">
    <subcellularLocation>
        <location evidence="8">Cell inner membrane</location>
        <topology evidence="8">Single-pass membrane protein</topology>
    </subcellularLocation>
    <subcellularLocation>
        <location evidence="1">Membrane</location>
    </subcellularLocation>
</comment>
<dbReference type="GO" id="GO:0006605">
    <property type="term" value="P:protein targeting"/>
    <property type="evidence" value="ECO:0007669"/>
    <property type="project" value="UniProtKB-UniRule"/>
</dbReference>
<keyword evidence="8" id="KW-0997">Cell inner membrane</keyword>
<comment type="similarity">
    <text evidence="8">Belongs to the SecE/SEC61-gamma family.</text>
</comment>
<keyword evidence="5 8" id="KW-1133">Transmembrane helix</keyword>
<dbReference type="STRING" id="760192.Halhy_4568"/>
<evidence type="ECO:0000256" key="4">
    <source>
        <dbReference type="ARBA" id="ARBA00022927"/>
    </source>
</evidence>